<name>A0A318V942_9GAMM</name>
<evidence type="ECO:0000313" key="3">
    <source>
        <dbReference type="Proteomes" id="UP000247551"/>
    </source>
</evidence>
<reference evidence="2 3" key="1">
    <citation type="submission" date="2018-06" db="EMBL/GenBank/DDBJ databases">
        <title>Genomic Encyclopedia of Type Strains, Phase III (KMG-III): the genomes of soil and plant-associated and newly described type strains.</title>
        <authorList>
            <person name="Whitman W."/>
        </authorList>
    </citation>
    <scope>NUCLEOTIDE SEQUENCE [LARGE SCALE GENOMIC DNA]</scope>
    <source>
        <strain evidence="2 3">CECT 7730</strain>
    </source>
</reference>
<keyword evidence="3" id="KW-1185">Reference proteome</keyword>
<feature type="transmembrane region" description="Helical" evidence="1">
    <location>
        <begin position="6"/>
        <end position="25"/>
    </location>
</feature>
<protein>
    <submittedName>
        <fullName evidence="2">Uncharacterized protein</fullName>
    </submittedName>
</protein>
<dbReference type="AlphaFoldDB" id="A0A318V942"/>
<organism evidence="2 3">
    <name type="scientific">Marinomonas alcarazii</name>
    <dbReference type="NCBI Taxonomy" id="491949"/>
    <lineage>
        <taxon>Bacteria</taxon>
        <taxon>Pseudomonadati</taxon>
        <taxon>Pseudomonadota</taxon>
        <taxon>Gammaproteobacteria</taxon>
        <taxon>Oceanospirillales</taxon>
        <taxon>Oceanospirillaceae</taxon>
        <taxon>Marinomonas</taxon>
    </lineage>
</organism>
<keyword evidence="1" id="KW-1133">Transmembrane helix</keyword>
<sequence length="42" mass="4656">MSQIPLIDIFHLSAMAITVGCFLFISAKRVIELCSNTNIEKS</sequence>
<gene>
    <name evidence="2" type="ORF">DFP75_101212</name>
</gene>
<comment type="caution">
    <text evidence="2">The sequence shown here is derived from an EMBL/GenBank/DDBJ whole genome shotgun (WGS) entry which is preliminary data.</text>
</comment>
<proteinExistence type="predicted"/>
<dbReference type="Proteomes" id="UP000247551">
    <property type="component" value="Unassembled WGS sequence"/>
</dbReference>
<keyword evidence="1" id="KW-0812">Transmembrane</keyword>
<evidence type="ECO:0000256" key="1">
    <source>
        <dbReference type="SAM" id="Phobius"/>
    </source>
</evidence>
<keyword evidence="1" id="KW-0472">Membrane</keyword>
<accession>A0A318V942</accession>
<dbReference type="RefSeq" id="WP_281270032.1">
    <property type="nucleotide sequence ID" value="NZ_QKLW01000001.1"/>
</dbReference>
<dbReference type="EMBL" id="QKLW01000001">
    <property type="protein sequence ID" value="PYF84187.1"/>
    <property type="molecule type" value="Genomic_DNA"/>
</dbReference>
<evidence type="ECO:0000313" key="2">
    <source>
        <dbReference type="EMBL" id="PYF84187.1"/>
    </source>
</evidence>